<protein>
    <submittedName>
        <fullName evidence="2">Uncharacterized protein</fullName>
    </submittedName>
</protein>
<evidence type="ECO:0000313" key="2">
    <source>
        <dbReference type="EMBL" id="CUH46594.1"/>
    </source>
</evidence>
<dbReference type="EMBL" id="CYPU01000013">
    <property type="protein sequence ID" value="CUH46594.1"/>
    <property type="molecule type" value="Genomic_DNA"/>
</dbReference>
<proteinExistence type="predicted"/>
<keyword evidence="1" id="KW-0175">Coiled coil</keyword>
<dbReference type="Proteomes" id="UP000050783">
    <property type="component" value="Unassembled WGS sequence"/>
</dbReference>
<sequence length="82" mass="9463">MGLKKLAEKMVEYNLRLEAGKAEKIKSSHVQKVLKKLRKKAAGLEAEIHMEKNSDRKARLVRKLGTAHESVKRAEWLLREID</sequence>
<feature type="coiled-coil region" evidence="1">
    <location>
        <begin position="3"/>
        <end position="54"/>
    </location>
</feature>
<reference evidence="2 3" key="1">
    <citation type="submission" date="2015-09" db="EMBL/GenBank/DDBJ databases">
        <authorList>
            <consortium name="Swine Surveillance"/>
        </authorList>
    </citation>
    <scope>NUCLEOTIDE SEQUENCE [LARGE SCALE GENOMIC DNA]</scope>
    <source>
        <strain evidence="2 3">CECT 4292</strain>
    </source>
</reference>
<accession>A0A0P1EAY9</accession>
<evidence type="ECO:0000313" key="3">
    <source>
        <dbReference type="Proteomes" id="UP000050783"/>
    </source>
</evidence>
<dbReference type="OrthoDB" id="7744760at2"/>
<dbReference type="GeneID" id="55492042"/>
<evidence type="ECO:0000256" key="1">
    <source>
        <dbReference type="SAM" id="Coils"/>
    </source>
</evidence>
<name>A0A0P1EAY9_9RHOB</name>
<dbReference type="AlphaFoldDB" id="A0A0P1EAY9"/>
<organism evidence="2 3">
    <name type="scientific">Ruegeria atlantica</name>
    <dbReference type="NCBI Taxonomy" id="81569"/>
    <lineage>
        <taxon>Bacteria</taxon>
        <taxon>Pseudomonadati</taxon>
        <taxon>Pseudomonadota</taxon>
        <taxon>Alphaproteobacteria</taxon>
        <taxon>Rhodobacterales</taxon>
        <taxon>Roseobacteraceae</taxon>
        <taxon>Ruegeria</taxon>
    </lineage>
</organism>
<gene>
    <name evidence="2" type="ORF">RUA4292_00760</name>
</gene>
<dbReference type="RefSeq" id="WP_145974850.1">
    <property type="nucleotide sequence ID" value="NZ_CYPU01000013.1"/>
</dbReference>